<evidence type="ECO:0000313" key="4">
    <source>
        <dbReference type="EMBL" id="CAD8252670.1"/>
    </source>
</evidence>
<evidence type="ECO:0000259" key="3">
    <source>
        <dbReference type="Pfam" id="PF00501"/>
    </source>
</evidence>
<dbReference type="CDD" id="cd05931">
    <property type="entry name" value="FAAL"/>
    <property type="match status" value="1"/>
</dbReference>
<dbReference type="FunFam" id="3.40.50.12780:FF:000013">
    <property type="entry name" value="Long-chain-fatty-acid--AMP ligase FadD32"/>
    <property type="match status" value="1"/>
</dbReference>
<dbReference type="GO" id="GO:0016874">
    <property type="term" value="F:ligase activity"/>
    <property type="evidence" value="ECO:0007669"/>
    <property type="project" value="UniProtKB-KW"/>
</dbReference>
<comment type="similarity">
    <text evidence="1">Belongs to the ATP-dependent AMP-binding enzyme family.</text>
</comment>
<evidence type="ECO:0000256" key="2">
    <source>
        <dbReference type="ARBA" id="ARBA00022598"/>
    </source>
</evidence>
<dbReference type="Gene3D" id="3.40.50.12780">
    <property type="entry name" value="N-terminal domain of ligase-like"/>
    <property type="match status" value="1"/>
</dbReference>
<reference evidence="4" key="1">
    <citation type="submission" date="2021-01" db="EMBL/GenBank/DDBJ databases">
        <authorList>
            <person name="Corre E."/>
            <person name="Pelletier E."/>
            <person name="Niang G."/>
            <person name="Scheremetjew M."/>
            <person name="Finn R."/>
            <person name="Kale V."/>
            <person name="Holt S."/>
            <person name="Cochrane G."/>
            <person name="Meng A."/>
            <person name="Brown T."/>
            <person name="Cohen L."/>
        </authorList>
    </citation>
    <scope>NUCLEOTIDE SEQUENCE</scope>
    <source>
        <strain evidence="4">CCMP2078</strain>
    </source>
</reference>
<dbReference type="InterPro" id="IPR040097">
    <property type="entry name" value="FAAL/FAAC"/>
</dbReference>
<dbReference type="InterPro" id="IPR000873">
    <property type="entry name" value="AMP-dep_synth/lig_dom"/>
</dbReference>
<dbReference type="PANTHER" id="PTHR22754:SF32">
    <property type="entry name" value="DISCO-INTERACTING PROTEIN 2"/>
    <property type="match status" value="1"/>
</dbReference>
<dbReference type="SUPFAM" id="SSF56801">
    <property type="entry name" value="Acetyl-CoA synthetase-like"/>
    <property type="match status" value="1"/>
</dbReference>
<evidence type="ECO:0000256" key="1">
    <source>
        <dbReference type="ARBA" id="ARBA00006432"/>
    </source>
</evidence>
<dbReference type="InterPro" id="IPR045851">
    <property type="entry name" value="AMP-bd_C_sf"/>
</dbReference>
<dbReference type="Pfam" id="PF00501">
    <property type="entry name" value="AMP-binding"/>
    <property type="match status" value="1"/>
</dbReference>
<proteinExistence type="inferred from homology"/>
<dbReference type="PROSITE" id="PS00455">
    <property type="entry name" value="AMP_BINDING"/>
    <property type="match status" value="1"/>
</dbReference>
<dbReference type="AlphaFoldDB" id="A0A7R9U2M5"/>
<dbReference type="Gene3D" id="3.30.300.30">
    <property type="match status" value="1"/>
</dbReference>
<feature type="domain" description="AMP-dependent synthetase/ligase" evidence="3">
    <location>
        <begin position="9"/>
        <end position="427"/>
    </location>
</feature>
<name>A0A7R9U2M5_9STRA</name>
<organism evidence="4">
    <name type="scientific">Pinguiococcus pyrenoidosus</name>
    <dbReference type="NCBI Taxonomy" id="172671"/>
    <lineage>
        <taxon>Eukaryota</taxon>
        <taxon>Sar</taxon>
        <taxon>Stramenopiles</taxon>
        <taxon>Ochrophyta</taxon>
        <taxon>Pinguiophyceae</taxon>
        <taxon>Pinguiochrysidales</taxon>
        <taxon>Pinguiochrysidaceae</taxon>
        <taxon>Pinguiococcus</taxon>
    </lineage>
</organism>
<sequence length="758" mass="82832">MDGLLERLSHWVQTQPEKDVLHFCDDRGAIQEKYSYAELAAASDDLAQRLLEDESIGLSPGDRALLVYLPGLDFLVAFLACLKARIIAVPVFPPDPSKLRKDLHMFCAIHDTSGATTALTSSSYNYLKKAAGFRRILTGDEHRWPDSLRWVITDTGGRKTKKAVVDGNLSEGADSNDVAFLQFTSGSTSEPKGVQITFGNLAHNLKAITTDLQAVQDTVVVSWLPQYHDMGLIGAYLGILFCGGHGYYMSPLTFIKRPVLWMELISKYRGTHMQAPNFTYILCARKFKALPEKQRPSLDLSCVRHMINAAEPVTAGAIEGFYDTFASYGLGRVVFPTYGLAEHTVFVCSGGQKRLVVSKRALENGRVDVLDSDADTDDGRVLVGCGYPGRIDGLTVAIVDLASKERKPAGDVGEIWLSSPSKARGYWGRPDLSEEDFHAQIQGEEAVEGGFLRTGDLGFMHDGELYITGRQKDLIIVRGRNHYPQDIEMSAEGAYAELRPGCSAAFHIRLATLQEGSEEAGTDAVAYVAEVREVGSSESLEQLAKGIQQHVASDQGVSLSALVLLKPRTVPKTSSGKIARRWCKRGFEAKTLEAVYEFTEGVVATEEAADAGETKRAEQEPEPEPVMIDKVDPKDVSQEEILEQLGASVKRIIGGISYASVSVDDPLTTFMDSMAIAQVNGDIGYRYDVHLPDEFAFQEHCTLRVLSQVIKAGGLGEDARNFEAAGDGQNANGVSLADDFPCLFLCCPCLKPKKKPRN</sequence>
<dbReference type="EMBL" id="HBEA01002917">
    <property type="protein sequence ID" value="CAD8252670.1"/>
    <property type="molecule type" value="Transcribed_RNA"/>
</dbReference>
<protein>
    <recommendedName>
        <fullName evidence="3">AMP-dependent synthetase/ligase domain-containing protein</fullName>
    </recommendedName>
</protein>
<dbReference type="GO" id="GO:0008610">
    <property type="term" value="P:lipid biosynthetic process"/>
    <property type="evidence" value="ECO:0007669"/>
    <property type="project" value="InterPro"/>
</dbReference>
<keyword evidence="2" id="KW-0436">Ligase</keyword>
<dbReference type="InterPro" id="IPR042099">
    <property type="entry name" value="ANL_N_sf"/>
</dbReference>
<dbReference type="InterPro" id="IPR020845">
    <property type="entry name" value="AMP-binding_CS"/>
</dbReference>
<dbReference type="PANTHER" id="PTHR22754">
    <property type="entry name" value="DISCO-INTERACTING PROTEIN 2 DIP2 -RELATED"/>
    <property type="match status" value="1"/>
</dbReference>
<accession>A0A7R9U2M5</accession>
<gene>
    <name evidence="4" type="ORF">PPYR1160_LOCUS2162</name>
</gene>